<dbReference type="RefSeq" id="WP_118656648.1">
    <property type="nucleotide sequence ID" value="NZ_JACOOK010000006.1"/>
</dbReference>
<feature type="transmembrane region" description="Helical" evidence="1">
    <location>
        <begin position="36"/>
        <end position="53"/>
    </location>
</feature>
<feature type="transmembrane region" description="Helical" evidence="1">
    <location>
        <begin position="125"/>
        <end position="158"/>
    </location>
</feature>
<feature type="transmembrane region" description="Helical" evidence="1">
    <location>
        <begin position="213"/>
        <end position="236"/>
    </location>
</feature>
<organism evidence="3 4">
    <name type="scientific">Alistipes hominis</name>
    <dbReference type="NCBI Taxonomy" id="2763015"/>
    <lineage>
        <taxon>Bacteria</taxon>
        <taxon>Pseudomonadati</taxon>
        <taxon>Bacteroidota</taxon>
        <taxon>Bacteroidia</taxon>
        <taxon>Bacteroidales</taxon>
        <taxon>Rikenellaceae</taxon>
        <taxon>Alistipes</taxon>
    </lineage>
</organism>
<protein>
    <submittedName>
        <fullName evidence="3">DUF4396 domain-containing protein</fullName>
    </submittedName>
</protein>
<keyword evidence="1" id="KW-1133">Transmembrane helix</keyword>
<dbReference type="EMBL" id="JACOOK010000006">
    <property type="protein sequence ID" value="MBC5617417.1"/>
    <property type="molecule type" value="Genomic_DNA"/>
</dbReference>
<evidence type="ECO:0000313" key="4">
    <source>
        <dbReference type="Proteomes" id="UP000636891"/>
    </source>
</evidence>
<dbReference type="InterPro" id="IPR025509">
    <property type="entry name" value="DUF4396"/>
</dbReference>
<feature type="transmembrane region" description="Helical" evidence="1">
    <location>
        <begin position="179"/>
        <end position="201"/>
    </location>
</feature>
<dbReference type="Pfam" id="PF14342">
    <property type="entry name" value="DUF4396"/>
    <property type="match status" value="1"/>
</dbReference>
<accession>A0ABR7CP20</accession>
<evidence type="ECO:0000256" key="1">
    <source>
        <dbReference type="SAM" id="Phobius"/>
    </source>
</evidence>
<comment type="caution">
    <text evidence="3">The sequence shown here is derived from an EMBL/GenBank/DDBJ whole genome shotgun (WGS) entry which is preliminary data.</text>
</comment>
<keyword evidence="1" id="KW-0472">Membrane</keyword>
<gene>
    <name evidence="3" type="ORF">H8S08_10375</name>
</gene>
<keyword evidence="4" id="KW-1185">Reference proteome</keyword>
<keyword evidence="1" id="KW-0812">Transmembrane</keyword>
<evidence type="ECO:0000313" key="3">
    <source>
        <dbReference type="EMBL" id="MBC5617417.1"/>
    </source>
</evidence>
<feature type="domain" description="DUF4396" evidence="2">
    <location>
        <begin position="99"/>
        <end position="241"/>
    </location>
</feature>
<dbReference type="Proteomes" id="UP000636891">
    <property type="component" value="Unassembled WGS sequence"/>
</dbReference>
<reference evidence="3 4" key="1">
    <citation type="submission" date="2020-08" db="EMBL/GenBank/DDBJ databases">
        <title>Genome public.</title>
        <authorList>
            <person name="Liu C."/>
            <person name="Sun Q."/>
        </authorList>
    </citation>
    <scope>NUCLEOTIDE SEQUENCE [LARGE SCALE GENOMIC DNA]</scope>
    <source>
        <strain evidence="3 4">New-7</strain>
    </source>
</reference>
<sequence>MNTIAAFFVGSGIVSAVVIASDLPRRKQSMKIMNSVWILTGLWGGFFALWAYFRFGRAKRFAPVAAPMRMEAPDAGSMPMGNKAETHMPMDMGRDRPKWQSVVLSTLHCGAGCTLADLIGESFLYFVPVAIGGSAVVGGWALDYALALCIGVYFQYAAIRSMQMLPRKQAVVHALKADFLSLTAWQAGMYAWMAVVIWVLFRETGLSKMSWTFWFMMQTAMFVGFLAALPMNVWLIRKGVKKGM</sequence>
<proteinExistence type="predicted"/>
<evidence type="ECO:0000259" key="2">
    <source>
        <dbReference type="Pfam" id="PF14342"/>
    </source>
</evidence>
<name>A0ABR7CP20_9BACT</name>